<keyword evidence="1 4" id="KW-0812">Transmembrane</keyword>
<feature type="domain" description="Major facilitator superfamily (MFS) profile" evidence="5">
    <location>
        <begin position="13"/>
        <end position="396"/>
    </location>
</feature>
<organism evidence="6 7">
    <name type="scientific">Paralysiella testudinis</name>
    <dbReference type="NCBI Taxonomy" id="2809020"/>
    <lineage>
        <taxon>Bacteria</taxon>
        <taxon>Pseudomonadati</taxon>
        <taxon>Pseudomonadota</taxon>
        <taxon>Betaproteobacteria</taxon>
        <taxon>Neisseriales</taxon>
        <taxon>Neisseriaceae</taxon>
        <taxon>Paralysiella</taxon>
    </lineage>
</organism>
<dbReference type="CDD" id="cd17339">
    <property type="entry name" value="MFS_NIMT_CynX_like"/>
    <property type="match status" value="1"/>
</dbReference>
<feature type="transmembrane region" description="Helical" evidence="4">
    <location>
        <begin position="216"/>
        <end position="234"/>
    </location>
</feature>
<dbReference type="RefSeq" id="WP_230338559.1">
    <property type="nucleotide sequence ID" value="NZ_CP069798.1"/>
</dbReference>
<keyword evidence="2 4" id="KW-1133">Transmembrane helix</keyword>
<evidence type="ECO:0000256" key="4">
    <source>
        <dbReference type="SAM" id="Phobius"/>
    </source>
</evidence>
<feature type="transmembrane region" description="Helical" evidence="4">
    <location>
        <begin position="281"/>
        <end position="299"/>
    </location>
</feature>
<dbReference type="Pfam" id="PF07690">
    <property type="entry name" value="MFS_1"/>
    <property type="match status" value="1"/>
</dbReference>
<evidence type="ECO:0000256" key="2">
    <source>
        <dbReference type="ARBA" id="ARBA00022989"/>
    </source>
</evidence>
<sequence>MHTQPKISTPLAVLLVLAVVLMAANLRAPIIALGPVVYFVQQDLGISASLMGLVTSLPVLCFALFSPLAPPLARRFGVDEVLIGALLLLLVGLGLRSLWLSAAGLLLGTVLLSMAIAMGNVLLPGVVKLNFPLRVGLMTGLFSAVMSLSAGLASGVAVPLAQRQGWPLALGVWAWVALPTLAVWLAVRFYRGRQTLRIPHSATAAPVPVRVWRSRLAWSISLFMGLQSLMYYTLASWLPAILIGKGITPTDAGWYGSILQWVGLPAVFAVTMLAEKMANQQPLALTMALFNFIGVLGIWWLPGGWMWLCVALVGVGAAGVFSLSLMFFNLRTDNAIEAARLSAMAQSVGYLVAAAGPLGAGILFDLTHSWHAPLTVLSLLLLLKCGFGWYSAQPLTLRQSQQNL</sequence>
<feature type="transmembrane region" description="Helical" evidence="4">
    <location>
        <begin position="46"/>
        <end position="69"/>
    </location>
</feature>
<feature type="transmembrane region" description="Helical" evidence="4">
    <location>
        <begin position="105"/>
        <end position="123"/>
    </location>
</feature>
<dbReference type="EMBL" id="CP069798">
    <property type="protein sequence ID" value="QRQ81268.1"/>
    <property type="molecule type" value="Genomic_DNA"/>
</dbReference>
<dbReference type="KEGG" id="ptes:JQU52_11160"/>
<name>A0A892ZFM2_9NEIS</name>
<keyword evidence="7" id="KW-1185">Reference proteome</keyword>
<keyword evidence="3 4" id="KW-0472">Membrane</keyword>
<feature type="transmembrane region" description="Helical" evidence="4">
    <location>
        <begin position="370"/>
        <end position="390"/>
    </location>
</feature>
<dbReference type="Proteomes" id="UP000653156">
    <property type="component" value="Chromosome"/>
</dbReference>
<dbReference type="PANTHER" id="PTHR23523">
    <property type="match status" value="1"/>
</dbReference>
<proteinExistence type="predicted"/>
<feature type="transmembrane region" description="Helical" evidence="4">
    <location>
        <begin position="348"/>
        <end position="364"/>
    </location>
</feature>
<dbReference type="Gene3D" id="1.20.1250.20">
    <property type="entry name" value="MFS general substrate transporter like domains"/>
    <property type="match status" value="2"/>
</dbReference>
<gene>
    <name evidence="6" type="ORF">JQU52_11160</name>
</gene>
<dbReference type="GO" id="GO:0022857">
    <property type="term" value="F:transmembrane transporter activity"/>
    <property type="evidence" value="ECO:0007669"/>
    <property type="project" value="InterPro"/>
</dbReference>
<dbReference type="InterPro" id="IPR011701">
    <property type="entry name" value="MFS"/>
</dbReference>
<evidence type="ECO:0000256" key="3">
    <source>
        <dbReference type="ARBA" id="ARBA00023136"/>
    </source>
</evidence>
<evidence type="ECO:0000256" key="1">
    <source>
        <dbReference type="ARBA" id="ARBA00022692"/>
    </source>
</evidence>
<feature type="transmembrane region" description="Helical" evidence="4">
    <location>
        <begin position="166"/>
        <end position="187"/>
    </location>
</feature>
<dbReference type="InterPro" id="IPR020846">
    <property type="entry name" value="MFS_dom"/>
</dbReference>
<feature type="transmembrane region" description="Helical" evidence="4">
    <location>
        <begin position="135"/>
        <end position="160"/>
    </location>
</feature>
<feature type="transmembrane region" description="Helical" evidence="4">
    <location>
        <begin position="254"/>
        <end position="274"/>
    </location>
</feature>
<dbReference type="InterPro" id="IPR036259">
    <property type="entry name" value="MFS_trans_sf"/>
</dbReference>
<dbReference type="PANTHER" id="PTHR23523:SF2">
    <property type="entry name" value="2-NITROIMIDAZOLE TRANSPORTER"/>
    <property type="match status" value="1"/>
</dbReference>
<evidence type="ECO:0000259" key="5">
    <source>
        <dbReference type="PROSITE" id="PS50850"/>
    </source>
</evidence>
<dbReference type="SUPFAM" id="SSF103473">
    <property type="entry name" value="MFS general substrate transporter"/>
    <property type="match status" value="1"/>
</dbReference>
<evidence type="ECO:0000313" key="6">
    <source>
        <dbReference type="EMBL" id="QRQ81268.1"/>
    </source>
</evidence>
<dbReference type="PROSITE" id="PS50850">
    <property type="entry name" value="MFS"/>
    <property type="match status" value="1"/>
</dbReference>
<feature type="transmembrane region" description="Helical" evidence="4">
    <location>
        <begin position="305"/>
        <end position="328"/>
    </location>
</feature>
<dbReference type="AlphaFoldDB" id="A0A892ZFM2"/>
<dbReference type="InterPro" id="IPR052524">
    <property type="entry name" value="MFS_Cyanate_Porter"/>
</dbReference>
<feature type="transmembrane region" description="Helical" evidence="4">
    <location>
        <begin position="81"/>
        <end position="99"/>
    </location>
</feature>
<reference evidence="6" key="1">
    <citation type="submission" date="2021-02" db="EMBL/GenBank/DDBJ databases">
        <title>Neisseriaceae sp. 26B isolated from the cloaca of a Common Toad-headed Turtle (Mesoclemmys nasuta).</title>
        <authorList>
            <person name="Spergser J."/>
            <person name="Busse H.-J."/>
        </authorList>
    </citation>
    <scope>NUCLEOTIDE SEQUENCE</scope>
    <source>
        <strain evidence="6">26B</strain>
    </source>
</reference>
<protein>
    <submittedName>
        <fullName evidence="6">MFS transporter</fullName>
    </submittedName>
</protein>
<evidence type="ECO:0000313" key="7">
    <source>
        <dbReference type="Proteomes" id="UP000653156"/>
    </source>
</evidence>
<feature type="transmembrane region" description="Helical" evidence="4">
    <location>
        <begin position="12"/>
        <end position="40"/>
    </location>
</feature>
<accession>A0A892ZFM2</accession>